<comment type="function">
    <text evidence="5">Nucleotidase that shows phosphatase activity on nucleoside 5'-monophosphates.</text>
</comment>
<dbReference type="GO" id="GO:0008253">
    <property type="term" value="F:5'-nucleotidase activity"/>
    <property type="evidence" value="ECO:0007669"/>
    <property type="project" value="UniProtKB-UniRule"/>
</dbReference>
<feature type="domain" description="Survival protein SurE-like phosphatase/nucleotidase" evidence="7">
    <location>
        <begin position="41"/>
        <end position="228"/>
    </location>
</feature>
<keyword evidence="5" id="KW-0547">Nucleotide-binding</keyword>
<keyword evidence="9" id="KW-1185">Reference proteome</keyword>
<dbReference type="EMBL" id="JAAKZV010000168">
    <property type="protein sequence ID" value="NGN67877.1"/>
    <property type="molecule type" value="Genomic_DNA"/>
</dbReference>
<dbReference type="GO" id="GO:0000166">
    <property type="term" value="F:nucleotide binding"/>
    <property type="evidence" value="ECO:0007669"/>
    <property type="project" value="UniProtKB-KW"/>
</dbReference>
<feature type="binding site" evidence="5">
    <location>
        <position position="46"/>
    </location>
    <ligand>
        <name>a divalent metal cation</name>
        <dbReference type="ChEBI" id="CHEBI:60240"/>
    </ligand>
</feature>
<sequence>MLRTPARIGIATIAAATTGALLAGSAPAASGSKAAADPLKILISNDDGYKHPYIRQLQAALKKSGHDAVIVAPADDQSGKGTGLSFSGSLKAAEEEPGIWSVSGTPGDAVTFGIRQVFKDAKPDLIVSGVNAGPNAGPTANHSGTVGATVAANDQGIPAVAVSADFDLTNPQNPFPTVPQAADFTARTVDRLAKTARSGPLLPSRTALNINYPAKPASAVAFTNIGRAAHITVKYVPDPAACPTCFKITPGLDPNAPEPVGNADTSALRAGKVSVSLLNGDWGVQGWASGQGGPTEREVRMTRARLQGLEP</sequence>
<evidence type="ECO:0000256" key="2">
    <source>
        <dbReference type="ARBA" id="ARBA00011062"/>
    </source>
</evidence>
<dbReference type="GO" id="GO:0005737">
    <property type="term" value="C:cytoplasm"/>
    <property type="evidence" value="ECO:0007669"/>
    <property type="project" value="UniProtKB-SubCell"/>
</dbReference>
<protein>
    <recommendedName>
        <fullName evidence="5">5'-nucleotidase SurE</fullName>
        <ecNumber evidence="5">3.1.3.5</ecNumber>
    </recommendedName>
    <alternativeName>
        <fullName evidence="5">Nucleoside 5'-monophosphate phosphohydrolase</fullName>
    </alternativeName>
</protein>
<dbReference type="InterPro" id="IPR036523">
    <property type="entry name" value="SurE-like_sf"/>
</dbReference>
<feature type="binding site" evidence="5">
    <location>
        <position position="47"/>
    </location>
    <ligand>
        <name>a divalent metal cation</name>
        <dbReference type="ChEBI" id="CHEBI:60240"/>
    </ligand>
</feature>
<comment type="similarity">
    <text evidence="2 5">Belongs to the SurE nucleotidase family.</text>
</comment>
<dbReference type="PANTHER" id="PTHR30457">
    <property type="entry name" value="5'-NUCLEOTIDASE SURE"/>
    <property type="match status" value="1"/>
</dbReference>
<keyword evidence="4 5" id="KW-0378">Hydrolase</keyword>
<accession>A0A6G4U990</accession>
<dbReference type="InterPro" id="IPR030048">
    <property type="entry name" value="SurE"/>
</dbReference>
<comment type="subcellular location">
    <subcellularLocation>
        <location evidence="5">Cytoplasm</location>
    </subcellularLocation>
</comment>
<reference evidence="8 9" key="1">
    <citation type="submission" date="2020-02" db="EMBL/GenBank/DDBJ databases">
        <title>Whole-genome analyses of novel actinobacteria.</title>
        <authorList>
            <person name="Sahin N."/>
        </authorList>
    </citation>
    <scope>NUCLEOTIDE SEQUENCE [LARGE SCALE GENOMIC DNA]</scope>
    <source>
        <strain evidence="8 9">A7024</strain>
    </source>
</reference>
<evidence type="ECO:0000313" key="9">
    <source>
        <dbReference type="Proteomes" id="UP000481583"/>
    </source>
</evidence>
<evidence type="ECO:0000313" key="8">
    <source>
        <dbReference type="EMBL" id="NGN67877.1"/>
    </source>
</evidence>
<name>A0A6G4U990_9ACTN</name>
<comment type="caution">
    <text evidence="8">The sequence shown here is derived from an EMBL/GenBank/DDBJ whole genome shotgun (WGS) entry which is preliminary data.</text>
</comment>
<evidence type="ECO:0000256" key="6">
    <source>
        <dbReference type="SAM" id="SignalP"/>
    </source>
</evidence>
<feature type="binding site" evidence="5">
    <location>
        <position position="131"/>
    </location>
    <ligand>
        <name>a divalent metal cation</name>
        <dbReference type="ChEBI" id="CHEBI:60240"/>
    </ligand>
</feature>
<dbReference type="Pfam" id="PF01975">
    <property type="entry name" value="SurE"/>
    <property type="match status" value="1"/>
</dbReference>
<evidence type="ECO:0000256" key="3">
    <source>
        <dbReference type="ARBA" id="ARBA00022723"/>
    </source>
</evidence>
<gene>
    <name evidence="5 8" type="primary">surE</name>
    <name evidence="8" type="ORF">G5C51_28755</name>
</gene>
<comment type="catalytic activity">
    <reaction evidence="1 5">
        <text>a ribonucleoside 5'-phosphate + H2O = a ribonucleoside + phosphate</text>
        <dbReference type="Rhea" id="RHEA:12484"/>
        <dbReference type="ChEBI" id="CHEBI:15377"/>
        <dbReference type="ChEBI" id="CHEBI:18254"/>
        <dbReference type="ChEBI" id="CHEBI:43474"/>
        <dbReference type="ChEBI" id="CHEBI:58043"/>
        <dbReference type="EC" id="3.1.3.5"/>
    </reaction>
</comment>
<dbReference type="NCBIfam" id="TIGR00087">
    <property type="entry name" value="surE"/>
    <property type="match status" value="1"/>
</dbReference>
<evidence type="ECO:0000256" key="5">
    <source>
        <dbReference type="HAMAP-Rule" id="MF_00060"/>
    </source>
</evidence>
<feature type="binding site" evidence="5">
    <location>
        <position position="78"/>
    </location>
    <ligand>
        <name>a divalent metal cation</name>
        <dbReference type="ChEBI" id="CHEBI:60240"/>
    </ligand>
</feature>
<keyword evidence="5" id="KW-0963">Cytoplasm</keyword>
<evidence type="ECO:0000259" key="7">
    <source>
        <dbReference type="Pfam" id="PF01975"/>
    </source>
</evidence>
<evidence type="ECO:0000256" key="4">
    <source>
        <dbReference type="ARBA" id="ARBA00022801"/>
    </source>
</evidence>
<feature type="signal peptide" evidence="6">
    <location>
        <begin position="1"/>
        <end position="28"/>
    </location>
</feature>
<dbReference type="InterPro" id="IPR002828">
    <property type="entry name" value="SurE-like_Pase/nucleotidase"/>
</dbReference>
<dbReference type="SUPFAM" id="SSF64167">
    <property type="entry name" value="SurE-like"/>
    <property type="match status" value="1"/>
</dbReference>
<feature type="chain" id="PRO_5026128150" description="5'-nucleotidase SurE" evidence="6">
    <location>
        <begin position="29"/>
        <end position="311"/>
    </location>
</feature>
<dbReference type="HAMAP" id="MF_00060">
    <property type="entry name" value="SurE"/>
    <property type="match status" value="1"/>
</dbReference>
<dbReference type="AlphaFoldDB" id="A0A6G4U990"/>
<organism evidence="8 9">
    <name type="scientific">Streptomyces coryli</name>
    <dbReference type="NCBI Taxonomy" id="1128680"/>
    <lineage>
        <taxon>Bacteria</taxon>
        <taxon>Bacillati</taxon>
        <taxon>Actinomycetota</taxon>
        <taxon>Actinomycetes</taxon>
        <taxon>Kitasatosporales</taxon>
        <taxon>Streptomycetaceae</taxon>
        <taxon>Streptomyces</taxon>
    </lineage>
</organism>
<keyword evidence="6" id="KW-0732">Signal</keyword>
<proteinExistence type="inferred from homology"/>
<evidence type="ECO:0000256" key="1">
    <source>
        <dbReference type="ARBA" id="ARBA00000815"/>
    </source>
</evidence>
<dbReference type="PANTHER" id="PTHR30457:SF0">
    <property type="entry name" value="PHOSPHATASE, PUTATIVE (AFU_ORTHOLOGUE AFUA_4G01070)-RELATED"/>
    <property type="match status" value="1"/>
</dbReference>
<dbReference type="Gene3D" id="3.40.1210.10">
    <property type="entry name" value="Survival protein SurE-like phosphatase/nucleotidase"/>
    <property type="match status" value="1"/>
</dbReference>
<keyword evidence="3 5" id="KW-0479">Metal-binding</keyword>
<dbReference type="Proteomes" id="UP000481583">
    <property type="component" value="Unassembled WGS sequence"/>
</dbReference>
<dbReference type="GO" id="GO:0046872">
    <property type="term" value="F:metal ion binding"/>
    <property type="evidence" value="ECO:0007669"/>
    <property type="project" value="UniProtKB-UniRule"/>
</dbReference>
<comment type="cofactor">
    <cofactor evidence="5">
        <name>a divalent metal cation</name>
        <dbReference type="ChEBI" id="CHEBI:60240"/>
    </cofactor>
    <text evidence="5">Binds 1 divalent metal cation per subunit.</text>
</comment>
<dbReference type="EC" id="3.1.3.5" evidence="5"/>
<dbReference type="RefSeq" id="WP_165241295.1">
    <property type="nucleotide sequence ID" value="NZ_JAAKZV010000168.1"/>
</dbReference>